<dbReference type="PANTHER" id="PTHR30349">
    <property type="entry name" value="PHAGE INTEGRASE-RELATED"/>
    <property type="match status" value="1"/>
</dbReference>
<evidence type="ECO:0000313" key="3">
    <source>
        <dbReference type="EMBL" id="MBM7632775.1"/>
    </source>
</evidence>
<keyword evidence="1" id="KW-0233">DNA recombination</keyword>
<dbReference type="Pfam" id="PF00589">
    <property type="entry name" value="Phage_integrase"/>
    <property type="match status" value="1"/>
</dbReference>
<sequence>MEKREVAPYVYLTDEQYERLHERYGKDHLEKRIQQLSKKKQNGEKPLELSDYHSLRTKGMQLVEPIRNRDDIQLMKRILKRDSLRNYFLFSLGLNTGMRISDFISLRVSDVLNRKHIEVIEKKTGKTRRFKVNFELQQDIHEYVEGMASTEYLFPSKKTKEPISRVQAYRILRKAADRAGLQSIGTHSMRKSLGYHFYNQTKDVAILQEIFNHSTPQITKRYIGIRQDEIDESLDDFYL</sequence>
<evidence type="ECO:0000259" key="2">
    <source>
        <dbReference type="PROSITE" id="PS51898"/>
    </source>
</evidence>
<dbReference type="InterPro" id="IPR013762">
    <property type="entry name" value="Integrase-like_cat_sf"/>
</dbReference>
<dbReference type="CDD" id="cd01192">
    <property type="entry name" value="INT_C_like_3"/>
    <property type="match status" value="1"/>
</dbReference>
<dbReference type="SUPFAM" id="SSF56349">
    <property type="entry name" value="DNA breaking-rejoining enzymes"/>
    <property type="match status" value="1"/>
</dbReference>
<dbReference type="InterPro" id="IPR011010">
    <property type="entry name" value="DNA_brk_join_enz"/>
</dbReference>
<reference evidence="3 4" key="1">
    <citation type="submission" date="2021-01" db="EMBL/GenBank/DDBJ databases">
        <title>Genomic Encyclopedia of Type Strains, Phase IV (KMG-IV): sequencing the most valuable type-strain genomes for metagenomic binning, comparative biology and taxonomic classification.</title>
        <authorList>
            <person name="Goeker M."/>
        </authorList>
    </citation>
    <scope>NUCLEOTIDE SEQUENCE [LARGE SCALE GENOMIC DNA]</scope>
    <source>
        <strain evidence="3 4">DSM 25540</strain>
    </source>
</reference>
<dbReference type="EMBL" id="JAFBEC010000004">
    <property type="protein sequence ID" value="MBM7632775.1"/>
    <property type="molecule type" value="Genomic_DNA"/>
</dbReference>
<evidence type="ECO:0000256" key="1">
    <source>
        <dbReference type="ARBA" id="ARBA00023172"/>
    </source>
</evidence>
<dbReference type="Proteomes" id="UP000741863">
    <property type="component" value="Unassembled WGS sequence"/>
</dbReference>
<gene>
    <name evidence="3" type="ORF">JOD17_001869</name>
</gene>
<dbReference type="PROSITE" id="PS51898">
    <property type="entry name" value="TYR_RECOMBINASE"/>
    <property type="match status" value="1"/>
</dbReference>
<feature type="domain" description="Tyr recombinase" evidence="2">
    <location>
        <begin position="61"/>
        <end position="235"/>
    </location>
</feature>
<dbReference type="InterPro" id="IPR050090">
    <property type="entry name" value="Tyrosine_recombinase_XerCD"/>
</dbReference>
<keyword evidence="4" id="KW-1185">Reference proteome</keyword>
<proteinExistence type="predicted"/>
<accession>A0ABS2PBL0</accession>
<dbReference type="InterPro" id="IPR002104">
    <property type="entry name" value="Integrase_catalytic"/>
</dbReference>
<evidence type="ECO:0000313" key="4">
    <source>
        <dbReference type="Proteomes" id="UP000741863"/>
    </source>
</evidence>
<protein>
    <submittedName>
        <fullName evidence="3">Integrase</fullName>
    </submittedName>
</protein>
<name>A0ABS2PBL0_9BACL</name>
<dbReference type="Gene3D" id="1.10.443.10">
    <property type="entry name" value="Intergrase catalytic core"/>
    <property type="match status" value="1"/>
</dbReference>
<comment type="caution">
    <text evidence="3">The sequence shown here is derived from an EMBL/GenBank/DDBJ whole genome shotgun (WGS) entry which is preliminary data.</text>
</comment>
<dbReference type="PANTHER" id="PTHR30349:SF82">
    <property type="entry name" value="INTEGRASE_RECOMBINASE YOEC-RELATED"/>
    <property type="match status" value="1"/>
</dbReference>
<organism evidence="3 4">
    <name type="scientific">Geomicrobium sediminis</name>
    <dbReference type="NCBI Taxonomy" id="1347788"/>
    <lineage>
        <taxon>Bacteria</taxon>
        <taxon>Bacillati</taxon>
        <taxon>Bacillota</taxon>
        <taxon>Bacilli</taxon>
        <taxon>Bacillales</taxon>
        <taxon>Geomicrobium</taxon>
    </lineage>
</organism>